<dbReference type="EMBL" id="CM043793">
    <property type="protein sequence ID" value="KAI4820505.1"/>
    <property type="molecule type" value="Genomic_DNA"/>
</dbReference>
<reference evidence="1" key="1">
    <citation type="submission" date="2022-05" db="EMBL/GenBank/DDBJ databases">
        <title>Chromosome-level genome of Chaenocephalus aceratus.</title>
        <authorList>
            <person name="Park H."/>
        </authorList>
    </citation>
    <scope>NUCLEOTIDE SEQUENCE</scope>
    <source>
        <strain evidence="1">KU_202001</strain>
    </source>
</reference>
<evidence type="ECO:0000313" key="2">
    <source>
        <dbReference type="Proteomes" id="UP001057452"/>
    </source>
</evidence>
<evidence type="ECO:0000313" key="1">
    <source>
        <dbReference type="EMBL" id="KAI4820505.1"/>
    </source>
</evidence>
<gene>
    <name evidence="1" type="ORF">KUCAC02_028482</name>
</gene>
<keyword evidence="2" id="KW-1185">Reference proteome</keyword>
<sequence>MWLHYFREWLQGLQQAFDKGTGRPGASPKTTTGMALMMASWRTSCCADRTQGKAHNFNLLTRHRLVDADGIINPGAFYIYLTAWVSNDPVAYAASQANIRPHPPEWLRDRTDIMPETRLSIPAAEPIEYAQFPFYLNGLRETPQFCGGH</sequence>
<comment type="caution">
    <text evidence="1">The sequence shown here is derived from an EMBL/GenBank/DDBJ whole genome shotgun (WGS) entry which is preliminary data.</text>
</comment>
<name>A0ACB9X3R0_CHAAC</name>
<organism evidence="1 2">
    <name type="scientific">Chaenocephalus aceratus</name>
    <name type="common">Blackfin icefish</name>
    <name type="synonym">Chaenichthys aceratus</name>
    <dbReference type="NCBI Taxonomy" id="36190"/>
    <lineage>
        <taxon>Eukaryota</taxon>
        <taxon>Metazoa</taxon>
        <taxon>Chordata</taxon>
        <taxon>Craniata</taxon>
        <taxon>Vertebrata</taxon>
        <taxon>Euteleostomi</taxon>
        <taxon>Actinopterygii</taxon>
        <taxon>Neopterygii</taxon>
        <taxon>Teleostei</taxon>
        <taxon>Neoteleostei</taxon>
        <taxon>Acanthomorphata</taxon>
        <taxon>Eupercaria</taxon>
        <taxon>Perciformes</taxon>
        <taxon>Notothenioidei</taxon>
        <taxon>Channichthyidae</taxon>
        <taxon>Chaenocephalus</taxon>
    </lineage>
</organism>
<dbReference type="Proteomes" id="UP001057452">
    <property type="component" value="Chromosome 9"/>
</dbReference>
<protein>
    <submittedName>
        <fullName evidence="1">Uncharacterized protein</fullName>
    </submittedName>
</protein>
<accession>A0ACB9X3R0</accession>
<proteinExistence type="predicted"/>